<feature type="region of interest" description="Disordered" evidence="1">
    <location>
        <begin position="105"/>
        <end position="127"/>
    </location>
</feature>
<dbReference type="Proteomes" id="UP000799771">
    <property type="component" value="Unassembled WGS sequence"/>
</dbReference>
<dbReference type="GeneID" id="54411000"/>
<feature type="region of interest" description="Disordered" evidence="1">
    <location>
        <begin position="60"/>
        <end position="87"/>
    </location>
</feature>
<gene>
    <name evidence="2" type="ORF">P153DRAFT_386764</name>
</gene>
<evidence type="ECO:0000313" key="3">
    <source>
        <dbReference type="Proteomes" id="UP000799771"/>
    </source>
</evidence>
<dbReference type="AlphaFoldDB" id="A0A6A6AD30"/>
<reference evidence="2" key="1">
    <citation type="journal article" date="2020" name="Stud. Mycol.">
        <title>101 Dothideomycetes genomes: a test case for predicting lifestyles and emergence of pathogens.</title>
        <authorList>
            <person name="Haridas S."/>
            <person name="Albert R."/>
            <person name="Binder M."/>
            <person name="Bloem J."/>
            <person name="Labutti K."/>
            <person name="Salamov A."/>
            <person name="Andreopoulos B."/>
            <person name="Baker S."/>
            <person name="Barry K."/>
            <person name="Bills G."/>
            <person name="Bluhm B."/>
            <person name="Cannon C."/>
            <person name="Castanera R."/>
            <person name="Culley D."/>
            <person name="Daum C."/>
            <person name="Ezra D."/>
            <person name="Gonzalez J."/>
            <person name="Henrissat B."/>
            <person name="Kuo A."/>
            <person name="Liang C."/>
            <person name="Lipzen A."/>
            <person name="Lutzoni F."/>
            <person name="Magnuson J."/>
            <person name="Mondo S."/>
            <person name="Nolan M."/>
            <person name="Ohm R."/>
            <person name="Pangilinan J."/>
            <person name="Park H.-J."/>
            <person name="Ramirez L."/>
            <person name="Alfaro M."/>
            <person name="Sun H."/>
            <person name="Tritt A."/>
            <person name="Yoshinaga Y."/>
            <person name="Zwiers L.-H."/>
            <person name="Turgeon B."/>
            <person name="Goodwin S."/>
            <person name="Spatafora J."/>
            <person name="Crous P."/>
            <person name="Grigoriev I."/>
        </authorList>
    </citation>
    <scope>NUCLEOTIDE SEQUENCE</scope>
    <source>
        <strain evidence="2">CBS 119687</strain>
    </source>
</reference>
<sequence length="127" mass="14027">MKRVVIIGLQSLVHAQTTSHPDIALVKYCACDRLSNTTLDMTSTDSDVWSHNSSAIMQSYQRTRPGLNGISTSKILRKDPLDKPPPFKSLSPIWPRYRKLAGAFMPPSSSNKPRSSPASGVHMYMPA</sequence>
<dbReference type="EMBL" id="ML977508">
    <property type="protein sequence ID" value="KAF2128651.1"/>
    <property type="molecule type" value="Genomic_DNA"/>
</dbReference>
<accession>A0A6A6AD30</accession>
<keyword evidence="3" id="KW-1185">Reference proteome</keyword>
<evidence type="ECO:0000313" key="2">
    <source>
        <dbReference type="EMBL" id="KAF2128651.1"/>
    </source>
</evidence>
<proteinExistence type="predicted"/>
<feature type="compositionally biased region" description="Low complexity" evidence="1">
    <location>
        <begin position="106"/>
        <end position="119"/>
    </location>
</feature>
<dbReference type="RefSeq" id="XP_033523040.1">
    <property type="nucleotide sequence ID" value="XM_033670568.1"/>
</dbReference>
<protein>
    <submittedName>
        <fullName evidence="2">Uncharacterized protein</fullName>
    </submittedName>
</protein>
<organism evidence="2 3">
    <name type="scientific">Dothidotthia symphoricarpi CBS 119687</name>
    <dbReference type="NCBI Taxonomy" id="1392245"/>
    <lineage>
        <taxon>Eukaryota</taxon>
        <taxon>Fungi</taxon>
        <taxon>Dikarya</taxon>
        <taxon>Ascomycota</taxon>
        <taxon>Pezizomycotina</taxon>
        <taxon>Dothideomycetes</taxon>
        <taxon>Pleosporomycetidae</taxon>
        <taxon>Pleosporales</taxon>
        <taxon>Dothidotthiaceae</taxon>
        <taxon>Dothidotthia</taxon>
    </lineage>
</organism>
<name>A0A6A6AD30_9PLEO</name>
<evidence type="ECO:0000256" key="1">
    <source>
        <dbReference type="SAM" id="MobiDB-lite"/>
    </source>
</evidence>